<dbReference type="EMBL" id="MBQD01000027">
    <property type="protein sequence ID" value="OCL30906.1"/>
    <property type="molecule type" value="Genomic_DNA"/>
</dbReference>
<dbReference type="AlphaFoldDB" id="A0A1C0AGQ8"/>
<proteinExistence type="predicted"/>
<organism evidence="1 2">
    <name type="scientific">Tessaracoccus lapidicaptus</name>
    <dbReference type="NCBI Taxonomy" id="1427523"/>
    <lineage>
        <taxon>Bacteria</taxon>
        <taxon>Bacillati</taxon>
        <taxon>Actinomycetota</taxon>
        <taxon>Actinomycetes</taxon>
        <taxon>Propionibacteriales</taxon>
        <taxon>Propionibacteriaceae</taxon>
        <taxon>Tessaracoccus</taxon>
    </lineage>
</organism>
<dbReference type="Proteomes" id="UP000093501">
    <property type="component" value="Unassembled WGS sequence"/>
</dbReference>
<protein>
    <submittedName>
        <fullName evidence="1">Uncharacterized protein</fullName>
    </submittedName>
</protein>
<gene>
    <name evidence="1" type="ORF">BCR15_10600</name>
</gene>
<sequence>MTVTGFSLAELRAAYAALQEGTFTTTTRSEPAANTPRDGAVTATLSTTAAVAVVGVAGGVGATVVALAVAEALGASRLVEFSAPGLSGLAAASSAELGTRQGWIIGSRGGVQLQRRADPGAVMLPASEADGLTVMDLGLWPDDLAATRPGVLVAVAACSVPSVRRLEARLDQLESSFDVVPVITAVTGRSLPKPVCGVLGPSIRRATAAGRLVLVPECSSLRVGGVTADPLPRRLQSAVGVIASRVKELS</sequence>
<dbReference type="RefSeq" id="WP_068752831.1">
    <property type="nucleotide sequence ID" value="NZ_MBQD01000027.1"/>
</dbReference>
<evidence type="ECO:0000313" key="1">
    <source>
        <dbReference type="EMBL" id="OCL30906.1"/>
    </source>
</evidence>
<reference evidence="2" key="1">
    <citation type="submission" date="2016-07" db="EMBL/GenBank/DDBJ databases">
        <authorList>
            <person name="Florea S."/>
            <person name="Webb J.S."/>
            <person name="Jaromczyk J."/>
            <person name="Schardl C.L."/>
        </authorList>
    </citation>
    <scope>NUCLEOTIDE SEQUENCE [LARGE SCALE GENOMIC DNA]</scope>
    <source>
        <strain evidence="2">IPBSL-7</strain>
    </source>
</reference>
<comment type="caution">
    <text evidence="1">The sequence shown here is derived from an EMBL/GenBank/DDBJ whole genome shotgun (WGS) entry which is preliminary data.</text>
</comment>
<name>A0A1C0AGQ8_9ACTN</name>
<evidence type="ECO:0000313" key="2">
    <source>
        <dbReference type="Proteomes" id="UP000093501"/>
    </source>
</evidence>
<accession>A0A1C0AGQ8</accession>
<keyword evidence="2" id="KW-1185">Reference proteome</keyword>